<reference evidence="1 2" key="1">
    <citation type="submission" date="2024-01" db="EMBL/GenBank/DDBJ databases">
        <title>The genomes of 5 underutilized Papilionoideae crops provide insights into root nodulation and disease resistanc.</title>
        <authorList>
            <person name="Jiang F."/>
        </authorList>
    </citation>
    <scope>NUCLEOTIDE SEQUENCE [LARGE SCALE GENOMIC DNA]</scope>
    <source>
        <strain evidence="1">JINMINGXINNONG_FW02</strain>
        <tissue evidence="1">Leaves</tissue>
    </source>
</reference>
<dbReference type="AlphaFoldDB" id="A0AAN9N4L8"/>
<gene>
    <name evidence="1" type="ORF">VNO80_08578</name>
</gene>
<keyword evidence="2" id="KW-1185">Reference proteome</keyword>
<comment type="caution">
    <text evidence="1">The sequence shown here is derived from an EMBL/GenBank/DDBJ whole genome shotgun (WGS) entry which is preliminary data.</text>
</comment>
<accession>A0AAN9N4L8</accession>
<evidence type="ECO:0000313" key="2">
    <source>
        <dbReference type="Proteomes" id="UP001374584"/>
    </source>
</evidence>
<evidence type="ECO:0000313" key="1">
    <source>
        <dbReference type="EMBL" id="KAK7366584.1"/>
    </source>
</evidence>
<proteinExistence type="predicted"/>
<organism evidence="1 2">
    <name type="scientific">Phaseolus coccineus</name>
    <name type="common">Scarlet runner bean</name>
    <name type="synonym">Phaseolus multiflorus</name>
    <dbReference type="NCBI Taxonomy" id="3886"/>
    <lineage>
        <taxon>Eukaryota</taxon>
        <taxon>Viridiplantae</taxon>
        <taxon>Streptophyta</taxon>
        <taxon>Embryophyta</taxon>
        <taxon>Tracheophyta</taxon>
        <taxon>Spermatophyta</taxon>
        <taxon>Magnoliopsida</taxon>
        <taxon>eudicotyledons</taxon>
        <taxon>Gunneridae</taxon>
        <taxon>Pentapetalae</taxon>
        <taxon>rosids</taxon>
        <taxon>fabids</taxon>
        <taxon>Fabales</taxon>
        <taxon>Fabaceae</taxon>
        <taxon>Papilionoideae</taxon>
        <taxon>50 kb inversion clade</taxon>
        <taxon>NPAAA clade</taxon>
        <taxon>indigoferoid/millettioid clade</taxon>
        <taxon>Phaseoleae</taxon>
        <taxon>Phaseolus</taxon>
    </lineage>
</organism>
<dbReference type="Proteomes" id="UP001374584">
    <property type="component" value="Unassembled WGS sequence"/>
</dbReference>
<sequence>MLILLYYHYHLHFYFMAGSVSTWHILNLTEQKEGGQLHVTVIPALLVLHLRPISILSLSSLFLNSLLLLCLLDQTKLPNDRLESLQFLVQHKLMVVVPLFFVHT</sequence>
<name>A0AAN9N4L8_PHACN</name>
<dbReference type="EMBL" id="JAYMYR010000004">
    <property type="protein sequence ID" value="KAK7366584.1"/>
    <property type="molecule type" value="Genomic_DNA"/>
</dbReference>
<protein>
    <submittedName>
        <fullName evidence="1">Uncharacterized protein</fullName>
    </submittedName>
</protein>